<dbReference type="AlphaFoldDB" id="A0A369B4S6"/>
<dbReference type="GO" id="GO:0008662">
    <property type="term" value="F:1-phosphofructokinase activity"/>
    <property type="evidence" value="ECO:0007669"/>
    <property type="project" value="UniProtKB-UniRule"/>
</dbReference>
<dbReference type="GO" id="GO:0009024">
    <property type="term" value="F:tagatose-6-phosphate kinase activity"/>
    <property type="evidence" value="ECO:0007669"/>
    <property type="project" value="UniProtKB-EC"/>
</dbReference>
<dbReference type="GO" id="GO:0005988">
    <property type="term" value="P:lactose metabolic process"/>
    <property type="evidence" value="ECO:0007669"/>
    <property type="project" value="UniProtKB-KW"/>
</dbReference>
<organism evidence="11 12">
    <name type="scientific">Vagococcus fluvialis</name>
    <dbReference type="NCBI Taxonomy" id="2738"/>
    <lineage>
        <taxon>Bacteria</taxon>
        <taxon>Bacillati</taxon>
        <taxon>Bacillota</taxon>
        <taxon>Bacilli</taxon>
        <taxon>Lactobacillales</taxon>
        <taxon>Enterococcaceae</taxon>
        <taxon>Vagococcus</taxon>
    </lineage>
</organism>
<keyword evidence="2 8" id="KW-0808">Transferase</keyword>
<protein>
    <recommendedName>
        <fullName evidence="8">Tagatose-6-phosphate kinase</fullName>
        <ecNumber evidence="8">2.7.1.144</ecNumber>
    </recommendedName>
</protein>
<accession>A0A369B4S6</accession>
<evidence type="ECO:0000256" key="8">
    <source>
        <dbReference type="PIRNR" id="PIRNR000535"/>
    </source>
</evidence>
<evidence type="ECO:0000313" key="12">
    <source>
        <dbReference type="Proteomes" id="UP000288197"/>
    </source>
</evidence>
<dbReference type="NCBIfam" id="TIGR03828">
    <property type="entry name" value="pfkB"/>
    <property type="match status" value="1"/>
</dbReference>
<evidence type="ECO:0000256" key="5">
    <source>
        <dbReference type="ARBA" id="ARBA00022777"/>
    </source>
</evidence>
<keyword evidence="4 8" id="KW-0547">Nucleotide-binding</keyword>
<dbReference type="GO" id="GO:0005524">
    <property type="term" value="F:ATP binding"/>
    <property type="evidence" value="ECO:0007669"/>
    <property type="project" value="UniProtKB-UniRule"/>
</dbReference>
<dbReference type="GO" id="GO:2001059">
    <property type="term" value="P:D-tagatose 6-phosphate catabolic process"/>
    <property type="evidence" value="ECO:0007669"/>
    <property type="project" value="UniProtKB-UniPathway"/>
</dbReference>
<comment type="similarity">
    <text evidence="8">Belongs to the carbohydrate kinase PfkB family. LacC subfamily.</text>
</comment>
<keyword evidence="3 8" id="KW-0423">Lactose metabolism</keyword>
<comment type="pathway">
    <text evidence="8">Carbohydrate metabolism; D-tagatose 6-phosphate degradation; D-glyceraldehyde 3-phosphate and glycerone phosphate from D-tagatose 6-phosphate: step 1/2.</text>
</comment>
<dbReference type="EC" id="2.7.1.144" evidence="8"/>
<comment type="caution">
    <text evidence="11">The sequence shown here is derived from an EMBL/GenBank/DDBJ whole genome shotgun (WGS) entry which is preliminary data.</text>
</comment>
<comment type="function">
    <text evidence="9">Catalyzes the ATP-dependent phosphorylation of fructose-l-phosphate to fructose-l,6-bisphosphate.</text>
</comment>
<keyword evidence="6 8" id="KW-0067">ATP-binding</keyword>
<evidence type="ECO:0000313" key="11">
    <source>
        <dbReference type="EMBL" id="RSU03822.1"/>
    </source>
</evidence>
<dbReference type="GO" id="GO:0005829">
    <property type="term" value="C:cytosol"/>
    <property type="evidence" value="ECO:0007669"/>
    <property type="project" value="TreeGrafter"/>
</dbReference>
<evidence type="ECO:0000256" key="9">
    <source>
        <dbReference type="RuleBase" id="RU369061"/>
    </source>
</evidence>
<dbReference type="Pfam" id="PF00294">
    <property type="entry name" value="PfkB"/>
    <property type="match status" value="1"/>
</dbReference>
<evidence type="ECO:0000256" key="2">
    <source>
        <dbReference type="ARBA" id="ARBA00022679"/>
    </source>
</evidence>
<dbReference type="CDD" id="cd01164">
    <property type="entry name" value="FruK_PfkB_like"/>
    <property type="match status" value="1"/>
</dbReference>
<dbReference type="PIRSF" id="PIRSF000535">
    <property type="entry name" value="1PFK/6PFK/LacC"/>
    <property type="match status" value="1"/>
</dbReference>
<dbReference type="UniPathway" id="UPA00704">
    <property type="reaction ID" value="UER00715"/>
</dbReference>
<dbReference type="InterPro" id="IPR022463">
    <property type="entry name" value="1-PFruKinase"/>
</dbReference>
<evidence type="ECO:0000256" key="4">
    <source>
        <dbReference type="ARBA" id="ARBA00022741"/>
    </source>
</evidence>
<evidence type="ECO:0000256" key="1">
    <source>
        <dbReference type="ARBA" id="ARBA00005380"/>
    </source>
</evidence>
<dbReference type="GO" id="GO:0044281">
    <property type="term" value="P:small molecule metabolic process"/>
    <property type="evidence" value="ECO:0007669"/>
    <property type="project" value="UniProtKB-ARBA"/>
</dbReference>
<dbReference type="GeneID" id="63145908"/>
<dbReference type="InterPro" id="IPR017583">
    <property type="entry name" value="Tagatose/fructose_Pkinase"/>
</dbReference>
<evidence type="ECO:0000256" key="3">
    <source>
        <dbReference type="ARBA" id="ARBA00022736"/>
    </source>
</evidence>
<dbReference type="NCBIfam" id="TIGR03168">
    <property type="entry name" value="1-PFK"/>
    <property type="match status" value="1"/>
</dbReference>
<gene>
    <name evidence="11" type="ORF">CBF32_03900</name>
</gene>
<keyword evidence="5 9" id="KW-0418">Kinase</keyword>
<comment type="catalytic activity">
    <reaction evidence="8">
        <text>D-tagatofuranose 6-phosphate + ATP = D-tagatofuranose 1,6-bisphosphate + ADP + H(+)</text>
        <dbReference type="Rhea" id="RHEA:12420"/>
        <dbReference type="ChEBI" id="CHEBI:15378"/>
        <dbReference type="ChEBI" id="CHEBI:30616"/>
        <dbReference type="ChEBI" id="CHEBI:58694"/>
        <dbReference type="ChEBI" id="CHEBI:58695"/>
        <dbReference type="ChEBI" id="CHEBI:456216"/>
        <dbReference type="EC" id="2.7.1.144"/>
    </reaction>
</comment>
<comment type="catalytic activity">
    <reaction evidence="7 9">
        <text>beta-D-fructose 1-phosphate + ATP = beta-D-fructose 1,6-bisphosphate + ADP + H(+)</text>
        <dbReference type="Rhea" id="RHEA:14213"/>
        <dbReference type="ChEBI" id="CHEBI:15378"/>
        <dbReference type="ChEBI" id="CHEBI:30616"/>
        <dbReference type="ChEBI" id="CHEBI:32966"/>
        <dbReference type="ChEBI" id="CHEBI:138881"/>
        <dbReference type="ChEBI" id="CHEBI:456216"/>
        <dbReference type="EC" id="2.7.1.56"/>
    </reaction>
</comment>
<dbReference type="FunFam" id="3.40.1190.20:FF:000001">
    <property type="entry name" value="Phosphofructokinase"/>
    <property type="match status" value="1"/>
</dbReference>
<proteinExistence type="inferred from homology"/>
<evidence type="ECO:0000256" key="6">
    <source>
        <dbReference type="ARBA" id="ARBA00022840"/>
    </source>
</evidence>
<dbReference type="PANTHER" id="PTHR46566">
    <property type="entry name" value="1-PHOSPHOFRUCTOKINASE-RELATED"/>
    <property type="match status" value="1"/>
</dbReference>
<dbReference type="PANTHER" id="PTHR46566:SF1">
    <property type="entry name" value="1-PHOSPHOFRUCTOKINASE"/>
    <property type="match status" value="1"/>
</dbReference>
<sequence length="306" mass="33455">MIYTVTLNPAVDYVIQVPDFAEDKLNVTTSEHKFPGGKGINVSRVLNQLEMESVNLGFIGGFTGRFIEEKLYEEKLGADFIAVQGDTRINIKLKSQVETEINGQGPQITATDISHLKNKLSQLRKQDLVVFSGSIPKGVSKDIYLELIHVVKQNEVPFVVDISSQELLNILPLKPILIKPNHHELATIFNTSFANFDEMIPYGEKLLEQGAQNVLLSMGKDGATLFTEGGIYRVNGLSGELKNSVGAGDSMVAGFISQLVQGKDLLTCFKYGVASGSATAFSDDLGSKEAILNLVNQITIKTIKEY</sequence>
<dbReference type="Gene3D" id="3.40.1190.20">
    <property type="match status" value="1"/>
</dbReference>
<dbReference type="SUPFAM" id="SSF53613">
    <property type="entry name" value="Ribokinase-like"/>
    <property type="match status" value="1"/>
</dbReference>
<dbReference type="Proteomes" id="UP000288197">
    <property type="component" value="Unassembled WGS sequence"/>
</dbReference>
<dbReference type="RefSeq" id="WP_114289108.1">
    <property type="nucleotide sequence ID" value="NZ_CP122523.1"/>
</dbReference>
<comment type="similarity">
    <text evidence="1">Belongs to the carbohydrate kinase pfkB family.</text>
</comment>
<reference evidence="11 12" key="1">
    <citation type="submission" date="2017-05" db="EMBL/GenBank/DDBJ databases">
        <title>Vagococcus spp. assemblies.</title>
        <authorList>
            <person name="Gulvik C.A."/>
        </authorList>
    </citation>
    <scope>NUCLEOTIDE SEQUENCE [LARGE SCALE GENOMIC DNA]</scope>
    <source>
        <strain evidence="11 12">NCFB 2497</strain>
    </source>
</reference>
<dbReference type="InterPro" id="IPR002173">
    <property type="entry name" value="Carboh/pur_kinase_PfkB_CS"/>
</dbReference>
<dbReference type="PROSITE" id="PS00584">
    <property type="entry name" value="PFKB_KINASES_2"/>
    <property type="match status" value="1"/>
</dbReference>
<dbReference type="InterPro" id="IPR029056">
    <property type="entry name" value="Ribokinase-like"/>
</dbReference>
<name>A0A369B4S6_9ENTE</name>
<dbReference type="OrthoDB" id="9801219at2"/>
<dbReference type="GO" id="GO:0016052">
    <property type="term" value="P:carbohydrate catabolic process"/>
    <property type="evidence" value="ECO:0007669"/>
    <property type="project" value="UniProtKB-ARBA"/>
</dbReference>
<evidence type="ECO:0000259" key="10">
    <source>
        <dbReference type="Pfam" id="PF00294"/>
    </source>
</evidence>
<keyword evidence="12" id="KW-1185">Reference proteome</keyword>
<dbReference type="InterPro" id="IPR011611">
    <property type="entry name" value="PfkB_dom"/>
</dbReference>
<dbReference type="EMBL" id="NGJX01000003">
    <property type="protein sequence ID" value="RSU03822.1"/>
    <property type="molecule type" value="Genomic_DNA"/>
</dbReference>
<feature type="domain" description="Carbohydrate kinase PfkB" evidence="10">
    <location>
        <begin position="7"/>
        <end position="281"/>
    </location>
</feature>
<evidence type="ECO:0000256" key="7">
    <source>
        <dbReference type="ARBA" id="ARBA00047745"/>
    </source>
</evidence>